<feature type="signal peptide" evidence="2">
    <location>
        <begin position="1"/>
        <end position="27"/>
    </location>
</feature>
<dbReference type="SUPFAM" id="SSF56300">
    <property type="entry name" value="Metallo-dependent phosphatases"/>
    <property type="match status" value="1"/>
</dbReference>
<dbReference type="PANTHER" id="PTHR11575:SF24">
    <property type="entry name" value="5'-NUCLEOTIDASE"/>
    <property type="match status" value="1"/>
</dbReference>
<keyword evidence="1 2" id="KW-0732">Signal</keyword>
<dbReference type="InterPro" id="IPR006179">
    <property type="entry name" value="5_nucleotidase/apyrase"/>
</dbReference>
<dbReference type="EMBL" id="JBHRYC010000077">
    <property type="protein sequence ID" value="MFC3638721.1"/>
    <property type="molecule type" value="Genomic_DNA"/>
</dbReference>
<comment type="similarity">
    <text evidence="2">Belongs to the 5'-nucleotidase family.</text>
</comment>
<dbReference type="RefSeq" id="WP_191319099.1">
    <property type="nucleotide sequence ID" value="NZ_BNCG01000006.1"/>
</dbReference>
<dbReference type="PRINTS" id="PR01607">
    <property type="entry name" value="APYRASEFAMLY"/>
</dbReference>
<dbReference type="Pfam" id="PF02872">
    <property type="entry name" value="5_nucleotid_C"/>
    <property type="match status" value="1"/>
</dbReference>
<dbReference type="Gene3D" id="3.90.780.10">
    <property type="entry name" value="5'-Nucleotidase, C-terminal domain"/>
    <property type="match status" value="1"/>
</dbReference>
<reference evidence="6" key="1">
    <citation type="journal article" date="2019" name="Int. J. Syst. Evol. Microbiol.">
        <title>The Global Catalogue of Microorganisms (GCM) 10K type strain sequencing project: providing services to taxonomists for standard genome sequencing and annotation.</title>
        <authorList>
            <consortium name="The Broad Institute Genomics Platform"/>
            <consortium name="The Broad Institute Genome Sequencing Center for Infectious Disease"/>
            <person name="Wu L."/>
            <person name="Ma J."/>
        </authorList>
    </citation>
    <scope>NUCLEOTIDE SEQUENCE [LARGE SCALE GENOMIC DNA]</scope>
    <source>
        <strain evidence="6">KCTC 42282</strain>
    </source>
</reference>
<dbReference type="InterPro" id="IPR008334">
    <property type="entry name" value="5'-Nucleotdase_C"/>
</dbReference>
<gene>
    <name evidence="5" type="ORF">ACFONL_15345</name>
</gene>
<evidence type="ECO:0000256" key="2">
    <source>
        <dbReference type="RuleBase" id="RU362119"/>
    </source>
</evidence>
<dbReference type="SUPFAM" id="SSF55816">
    <property type="entry name" value="5'-nucleotidase (syn. UDP-sugar hydrolase), C-terminal domain"/>
    <property type="match status" value="1"/>
</dbReference>
<evidence type="ECO:0000313" key="6">
    <source>
        <dbReference type="Proteomes" id="UP001595704"/>
    </source>
</evidence>
<dbReference type="InterPro" id="IPR036907">
    <property type="entry name" value="5'-Nucleotdase_C_sf"/>
</dbReference>
<keyword evidence="2" id="KW-0378">Hydrolase</keyword>
<evidence type="ECO:0000313" key="5">
    <source>
        <dbReference type="EMBL" id="MFC3638721.1"/>
    </source>
</evidence>
<keyword evidence="6" id="KW-1185">Reference proteome</keyword>
<proteinExistence type="inferred from homology"/>
<feature type="domain" description="Calcineurin-like phosphoesterase" evidence="3">
    <location>
        <begin position="39"/>
        <end position="237"/>
    </location>
</feature>
<evidence type="ECO:0000259" key="3">
    <source>
        <dbReference type="Pfam" id="PF00149"/>
    </source>
</evidence>
<keyword evidence="2" id="KW-0547">Nucleotide-binding</keyword>
<comment type="caution">
    <text evidence="5">The sequence shown here is derived from an EMBL/GenBank/DDBJ whole genome shotgun (WGS) entry which is preliminary data.</text>
</comment>
<name>A0ABV7UJJ0_9HYPH</name>
<evidence type="ECO:0000256" key="1">
    <source>
        <dbReference type="ARBA" id="ARBA00022729"/>
    </source>
</evidence>
<dbReference type="Pfam" id="PF00149">
    <property type="entry name" value="Metallophos"/>
    <property type="match status" value="1"/>
</dbReference>
<dbReference type="PANTHER" id="PTHR11575">
    <property type="entry name" value="5'-NUCLEOTIDASE-RELATED"/>
    <property type="match status" value="1"/>
</dbReference>
<dbReference type="InterPro" id="IPR029052">
    <property type="entry name" value="Metallo-depent_PP-like"/>
</dbReference>
<sequence length="527" mass="55919">MGELTRRGAISALALPLAAGTAASAQAATQNETPKPAFSFLLVNDIYRMNAEDGRGGYGRLAAVVKAERARGVPMLFCHAGDAFSPSLYSGFDHGAHVVTLTNMVAPDAFVPGNHEFDFGPKVYFQRLAEAHFPVFGANMRDAAGRPLPGHHDRKIFDLGGFRVGLVGVTLAEIPMQSNAGDLTFAPVMETLAAQTALLRKEGAEFIVALTHTDRETDFKIIRSGLVDLLLTGHIHDLFVYWDERTAAVESSHDGNYVTAIDIYARRAPGRGGASRDDKPTVQWSPGFRVHDTLLVNPDPAMQARIDAFENDLSKALDVALATLGAELDTRAAAVRYREASGGDVIADAIRAMSGADVAIINGGSIRGNRIYPAGSTLTRRDVLTELPFGNKTVVVKASGKTLLAALENGFSRLDARAGRFPQVSGVRVAADLARPVGQRVTEASVAGKPLDPAAVYAVAINDYMLRGGDGYGMFAAATGGAGNGADAGNRLLANDVMGWLREKGSVAPRIDGRIRIDQQAAEKSAR</sequence>
<protein>
    <submittedName>
        <fullName evidence="5">Bifunctional metallophosphatase/5'-nucleotidase</fullName>
    </submittedName>
</protein>
<accession>A0ABV7UJJ0</accession>
<evidence type="ECO:0000259" key="4">
    <source>
        <dbReference type="Pfam" id="PF02872"/>
    </source>
</evidence>
<dbReference type="InterPro" id="IPR004843">
    <property type="entry name" value="Calcineurin-like_PHP"/>
</dbReference>
<feature type="chain" id="PRO_5045006080" evidence="2">
    <location>
        <begin position="28"/>
        <end position="527"/>
    </location>
</feature>
<feature type="domain" description="5'-Nucleotidase C-terminal" evidence="4">
    <location>
        <begin position="332"/>
        <end position="476"/>
    </location>
</feature>
<dbReference type="Proteomes" id="UP001595704">
    <property type="component" value="Unassembled WGS sequence"/>
</dbReference>
<organism evidence="5 6">
    <name type="scientific">Camelimonas fluminis</name>
    <dbReference type="NCBI Taxonomy" id="1576911"/>
    <lineage>
        <taxon>Bacteria</taxon>
        <taxon>Pseudomonadati</taxon>
        <taxon>Pseudomonadota</taxon>
        <taxon>Alphaproteobacteria</taxon>
        <taxon>Hyphomicrobiales</taxon>
        <taxon>Chelatococcaceae</taxon>
        <taxon>Camelimonas</taxon>
    </lineage>
</organism>
<dbReference type="Gene3D" id="3.60.21.10">
    <property type="match status" value="1"/>
</dbReference>